<dbReference type="AlphaFoldDB" id="A0A447TQY9"/>
<sequence length="53" mass="5644">MTEAENAVAIVKEFLVASMIPDAERAATYMHPEVKITFTGGRAMAGAADIAQF</sequence>
<dbReference type="Proteomes" id="UP000269208">
    <property type="component" value="Chromosome"/>
</dbReference>
<accession>A0A447TQY9</accession>
<gene>
    <name evidence="1" type="ORF">NCTC6754_01452</name>
</gene>
<evidence type="ECO:0000313" key="1">
    <source>
        <dbReference type="EMBL" id="VEB51728.1"/>
    </source>
</evidence>
<reference evidence="1 2" key="1">
    <citation type="submission" date="2018-12" db="EMBL/GenBank/DDBJ databases">
        <authorList>
            <consortium name="Pathogen Informatics"/>
        </authorList>
    </citation>
    <scope>NUCLEOTIDE SEQUENCE [LARGE SCALE GENOMIC DNA]</scope>
    <source>
        <strain evidence="1 2">NCTC6754</strain>
    </source>
</reference>
<organism evidence="1 2">
    <name type="scientific">Salmonella enterica I</name>
    <dbReference type="NCBI Taxonomy" id="59201"/>
    <lineage>
        <taxon>Bacteria</taxon>
        <taxon>Pseudomonadati</taxon>
        <taxon>Pseudomonadota</taxon>
        <taxon>Gammaproteobacteria</taxon>
        <taxon>Enterobacterales</taxon>
        <taxon>Enterobacteriaceae</taxon>
        <taxon>Salmonella</taxon>
    </lineage>
</organism>
<name>A0A447TQY9_SALET</name>
<evidence type="ECO:0000313" key="2">
    <source>
        <dbReference type="Proteomes" id="UP000269208"/>
    </source>
</evidence>
<dbReference type="EMBL" id="LR134190">
    <property type="protein sequence ID" value="VEB51728.1"/>
    <property type="molecule type" value="Genomic_DNA"/>
</dbReference>
<proteinExistence type="predicted"/>
<protein>
    <submittedName>
        <fullName evidence="1">Membrane protein</fullName>
    </submittedName>
</protein>